<accession>A0A1T4XYD9</accession>
<protein>
    <recommendedName>
        <fullName evidence="1">DUF4314 domain-containing protein</fullName>
    </recommendedName>
</protein>
<organism evidence="2 3">
    <name type="scientific">Gemmiger formicilis</name>
    <dbReference type="NCBI Taxonomy" id="745368"/>
    <lineage>
        <taxon>Bacteria</taxon>
        <taxon>Bacillati</taxon>
        <taxon>Bacillota</taxon>
        <taxon>Clostridia</taxon>
        <taxon>Eubacteriales</taxon>
        <taxon>Gemmiger</taxon>
    </lineage>
</organism>
<keyword evidence="3" id="KW-1185">Reference proteome</keyword>
<dbReference type="STRING" id="745368.SAMN02745178_02483"/>
<dbReference type="RefSeq" id="WP_078785314.1">
    <property type="nucleotide sequence ID" value="NZ_FUYF01000021.1"/>
</dbReference>
<dbReference type="Pfam" id="PF14192">
    <property type="entry name" value="DUF4314"/>
    <property type="match status" value="1"/>
</dbReference>
<dbReference type="Proteomes" id="UP000190286">
    <property type="component" value="Unassembled WGS sequence"/>
</dbReference>
<dbReference type="AlphaFoldDB" id="A0A1T4XYD9"/>
<proteinExistence type="predicted"/>
<evidence type="ECO:0000313" key="2">
    <source>
        <dbReference type="EMBL" id="SKA94228.1"/>
    </source>
</evidence>
<gene>
    <name evidence="2" type="ORF">SAMN02745178_02483</name>
</gene>
<dbReference type="GeneID" id="93338919"/>
<dbReference type="EMBL" id="FUYF01000021">
    <property type="protein sequence ID" value="SKA94228.1"/>
    <property type="molecule type" value="Genomic_DNA"/>
</dbReference>
<name>A0A1T4XYD9_9FIRM</name>
<evidence type="ECO:0000259" key="1">
    <source>
        <dbReference type="Pfam" id="PF14192"/>
    </source>
</evidence>
<sequence>MNYSNKDYIEHLRRKYPPGTRLQLSCMEDEFPVPPGSMGTVECIDDAGQIHVDWDCGRSLALIPGVDSFSRLPVPKEKDGDAR</sequence>
<feature type="domain" description="DUF4314" evidence="1">
    <location>
        <begin position="6"/>
        <end position="71"/>
    </location>
</feature>
<evidence type="ECO:0000313" key="3">
    <source>
        <dbReference type="Proteomes" id="UP000190286"/>
    </source>
</evidence>
<reference evidence="2 3" key="1">
    <citation type="submission" date="2017-02" db="EMBL/GenBank/DDBJ databases">
        <authorList>
            <person name="Peterson S.W."/>
        </authorList>
    </citation>
    <scope>NUCLEOTIDE SEQUENCE [LARGE SCALE GENOMIC DNA]</scope>
    <source>
        <strain evidence="2 3">ATCC 27749</strain>
    </source>
</reference>
<dbReference type="InterPro" id="IPR025463">
    <property type="entry name" value="DUF4314"/>
</dbReference>